<dbReference type="InterPro" id="IPR054223">
    <property type="entry name" value="DUF6943"/>
</dbReference>
<proteinExistence type="predicted"/>
<accession>A0A4U1C6B9</accession>
<sequence>MQQLQILTHQIGKTYAKPHFFILNKGLNSGKPLKTSCPNCFVLISNDETEMDLNYWLVYGLWRAKSFHPYLKGSVIYFITINDLKAVVTKAKITTMSNSPMFEESVNTLKKLEDIEERYLNNLKLIQEAKRAVFYWYIKK</sequence>
<dbReference type="Pfam" id="PF22105">
    <property type="entry name" value="DUF6943"/>
    <property type="match status" value="1"/>
</dbReference>
<evidence type="ECO:0000313" key="2">
    <source>
        <dbReference type="Proteomes" id="UP000308181"/>
    </source>
</evidence>
<organism evidence="1 2">
    <name type="scientific">Pedobacter cryophilus</name>
    <dbReference type="NCBI Taxonomy" id="2571271"/>
    <lineage>
        <taxon>Bacteria</taxon>
        <taxon>Pseudomonadati</taxon>
        <taxon>Bacteroidota</taxon>
        <taxon>Sphingobacteriia</taxon>
        <taxon>Sphingobacteriales</taxon>
        <taxon>Sphingobacteriaceae</taxon>
        <taxon>Pedobacter</taxon>
    </lineage>
</organism>
<comment type="caution">
    <text evidence="1">The sequence shown here is derived from an EMBL/GenBank/DDBJ whole genome shotgun (WGS) entry which is preliminary data.</text>
</comment>
<dbReference type="RefSeq" id="WP_136824373.1">
    <property type="nucleotide sequence ID" value="NZ_SWBP01000001.1"/>
</dbReference>
<dbReference type="EMBL" id="SWBP01000001">
    <property type="protein sequence ID" value="TKC00164.1"/>
    <property type="molecule type" value="Genomic_DNA"/>
</dbReference>
<dbReference type="OrthoDB" id="670969at2"/>
<dbReference type="AlphaFoldDB" id="A0A4U1C6B9"/>
<protein>
    <submittedName>
        <fullName evidence="1">Uncharacterized protein</fullName>
    </submittedName>
</protein>
<gene>
    <name evidence="1" type="ORF">FA046_00335</name>
</gene>
<keyword evidence="2" id="KW-1185">Reference proteome</keyword>
<reference evidence="1 2" key="1">
    <citation type="submission" date="2019-04" db="EMBL/GenBank/DDBJ databases">
        <title>Pedobacter sp. AR-3-17 sp. nov., isolated from Arctic soil.</title>
        <authorList>
            <person name="Dahal R.H."/>
            <person name="Kim D.-U."/>
        </authorList>
    </citation>
    <scope>NUCLEOTIDE SEQUENCE [LARGE SCALE GENOMIC DNA]</scope>
    <source>
        <strain evidence="1 2">AR-3-17</strain>
    </source>
</reference>
<evidence type="ECO:0000313" key="1">
    <source>
        <dbReference type="EMBL" id="TKC00164.1"/>
    </source>
</evidence>
<name>A0A4U1C6B9_9SPHI</name>
<dbReference type="Proteomes" id="UP000308181">
    <property type="component" value="Unassembled WGS sequence"/>
</dbReference>